<dbReference type="PANTHER" id="PTHR37422:SF17">
    <property type="entry name" value="O-ANTIGEN LIGASE"/>
    <property type="match status" value="1"/>
</dbReference>
<evidence type="ECO:0000256" key="1">
    <source>
        <dbReference type="ARBA" id="ARBA00004141"/>
    </source>
</evidence>
<dbReference type="GO" id="GO:0016020">
    <property type="term" value="C:membrane"/>
    <property type="evidence" value="ECO:0007669"/>
    <property type="project" value="UniProtKB-SubCell"/>
</dbReference>
<keyword evidence="2 5" id="KW-0812">Transmembrane</keyword>
<evidence type="ECO:0000256" key="4">
    <source>
        <dbReference type="ARBA" id="ARBA00023136"/>
    </source>
</evidence>
<feature type="transmembrane region" description="Helical" evidence="5">
    <location>
        <begin position="290"/>
        <end position="310"/>
    </location>
</feature>
<dbReference type="STRING" id="1121316.SAMN02745207_01008"/>
<dbReference type="OrthoDB" id="1897197at2"/>
<keyword evidence="7" id="KW-0436">Ligase</keyword>
<reference evidence="7 8" key="1">
    <citation type="submission" date="2016-11" db="EMBL/GenBank/DDBJ databases">
        <authorList>
            <person name="Jaros S."/>
            <person name="Januszkiewicz K."/>
            <person name="Wedrychowicz H."/>
        </authorList>
    </citation>
    <scope>NUCLEOTIDE SEQUENCE [LARGE SCALE GENOMIC DNA]</scope>
    <source>
        <strain evidence="7 8">DSM 8605</strain>
    </source>
</reference>
<dbReference type="GO" id="GO:0016874">
    <property type="term" value="F:ligase activity"/>
    <property type="evidence" value="ECO:0007669"/>
    <property type="project" value="UniProtKB-KW"/>
</dbReference>
<dbReference type="Pfam" id="PF04932">
    <property type="entry name" value="Wzy_C"/>
    <property type="match status" value="1"/>
</dbReference>
<evidence type="ECO:0000256" key="3">
    <source>
        <dbReference type="ARBA" id="ARBA00022989"/>
    </source>
</evidence>
<feature type="transmembrane region" description="Helical" evidence="5">
    <location>
        <begin position="217"/>
        <end position="239"/>
    </location>
</feature>
<dbReference type="EMBL" id="FQXM01000004">
    <property type="protein sequence ID" value="SHH39461.1"/>
    <property type="molecule type" value="Genomic_DNA"/>
</dbReference>
<dbReference type="PANTHER" id="PTHR37422">
    <property type="entry name" value="TEICHURONIC ACID BIOSYNTHESIS PROTEIN TUAE"/>
    <property type="match status" value="1"/>
</dbReference>
<evidence type="ECO:0000313" key="8">
    <source>
        <dbReference type="Proteomes" id="UP000184447"/>
    </source>
</evidence>
<organism evidence="7 8">
    <name type="scientific">Clostridium grantii DSM 8605</name>
    <dbReference type="NCBI Taxonomy" id="1121316"/>
    <lineage>
        <taxon>Bacteria</taxon>
        <taxon>Bacillati</taxon>
        <taxon>Bacillota</taxon>
        <taxon>Clostridia</taxon>
        <taxon>Eubacteriales</taxon>
        <taxon>Clostridiaceae</taxon>
        <taxon>Clostridium</taxon>
    </lineage>
</organism>
<keyword evidence="8" id="KW-1185">Reference proteome</keyword>
<dbReference type="Proteomes" id="UP000184447">
    <property type="component" value="Unassembled WGS sequence"/>
</dbReference>
<accession>A0A1M5SLM6</accession>
<sequence>MIIKIKNFVFKNKPIFIMSFIFTIALLIINYKNLGSMDLAMLCGSTFLLLIALGLIYHNEKISLLLFILSLPVLVTARKFCYVDFGIFKITFEAIYITIFFLFKFKKILLTLKKDYYKKENKIVYLVISFGVVAFSSVIFSPDVEESIRLTFLSVAVPIMFFLICLTVINRDDIKKIYYILILNLNFSCIYGMFQVFKGGVSLDSLNRNRALLTFGYHNVNIFAAILITITPLLLELILYKKTTVKEKVFLYSSLIIQITGLLITFTRGAWLTFILSVFIILISKKYKKYLFVLCGLGLVVMKPVLEFIISRGTGSVTFLKNPSAVSRIQAIFTDVIIMKKYPFGTGMGNFQELYKEFAVQGYMSIPTVLRWKMIVAPYMLEHPHNLFLQIGVDLGVLTMLLFLSILIITILKTIKYYDNNRGFLVSIVTFSFMAVMTGSELNHKGVISGTLILFLIIALVEINNRVQENIE</sequence>
<feature type="transmembrane region" description="Helical" evidence="5">
    <location>
        <begin position="177"/>
        <end position="197"/>
    </location>
</feature>
<keyword evidence="4 5" id="KW-0472">Membrane</keyword>
<evidence type="ECO:0000256" key="2">
    <source>
        <dbReference type="ARBA" id="ARBA00022692"/>
    </source>
</evidence>
<dbReference type="RefSeq" id="WP_073337335.1">
    <property type="nucleotide sequence ID" value="NZ_FQXM01000004.1"/>
</dbReference>
<comment type="subcellular location">
    <subcellularLocation>
        <location evidence="1">Membrane</location>
        <topology evidence="1">Multi-pass membrane protein</topology>
    </subcellularLocation>
</comment>
<feature type="transmembrane region" description="Helical" evidence="5">
    <location>
        <begin position="446"/>
        <end position="463"/>
    </location>
</feature>
<keyword evidence="3 5" id="KW-1133">Transmembrane helix</keyword>
<name>A0A1M5SLM6_9CLOT</name>
<feature type="transmembrane region" description="Helical" evidence="5">
    <location>
        <begin position="424"/>
        <end position="440"/>
    </location>
</feature>
<dbReference type="InterPro" id="IPR007016">
    <property type="entry name" value="O-antigen_ligase-rel_domated"/>
</dbReference>
<feature type="transmembrane region" description="Helical" evidence="5">
    <location>
        <begin position="251"/>
        <end position="284"/>
    </location>
</feature>
<evidence type="ECO:0000256" key="5">
    <source>
        <dbReference type="SAM" id="Phobius"/>
    </source>
</evidence>
<feature type="transmembrane region" description="Helical" evidence="5">
    <location>
        <begin position="86"/>
        <end position="103"/>
    </location>
</feature>
<feature type="transmembrane region" description="Helical" evidence="5">
    <location>
        <begin position="387"/>
        <end position="412"/>
    </location>
</feature>
<evidence type="ECO:0000313" key="7">
    <source>
        <dbReference type="EMBL" id="SHH39461.1"/>
    </source>
</evidence>
<dbReference type="InterPro" id="IPR051533">
    <property type="entry name" value="WaaL-like"/>
</dbReference>
<protein>
    <submittedName>
        <fullName evidence="7">O-antigen ligase like membrane protein</fullName>
    </submittedName>
</protein>
<feature type="transmembrane region" description="Helical" evidence="5">
    <location>
        <begin position="123"/>
        <end position="142"/>
    </location>
</feature>
<dbReference type="AlphaFoldDB" id="A0A1M5SLM6"/>
<feature type="transmembrane region" description="Helical" evidence="5">
    <location>
        <begin position="148"/>
        <end position="170"/>
    </location>
</feature>
<feature type="transmembrane region" description="Helical" evidence="5">
    <location>
        <begin position="64"/>
        <end position="80"/>
    </location>
</feature>
<feature type="transmembrane region" description="Helical" evidence="5">
    <location>
        <begin position="12"/>
        <end position="31"/>
    </location>
</feature>
<feature type="domain" description="O-antigen ligase-related" evidence="6">
    <location>
        <begin position="255"/>
        <end position="404"/>
    </location>
</feature>
<evidence type="ECO:0000259" key="6">
    <source>
        <dbReference type="Pfam" id="PF04932"/>
    </source>
</evidence>
<gene>
    <name evidence="7" type="ORF">SAMN02745207_01008</name>
</gene>
<feature type="transmembrane region" description="Helical" evidence="5">
    <location>
        <begin position="37"/>
        <end position="57"/>
    </location>
</feature>
<proteinExistence type="predicted"/>